<feature type="signal peptide" evidence="1">
    <location>
        <begin position="1"/>
        <end position="18"/>
    </location>
</feature>
<reference evidence="2 3" key="1">
    <citation type="journal article" date="2017" name="Curr. Biol.">
        <title>The Evolution of Venom by Co-option of Single-Copy Genes.</title>
        <authorList>
            <person name="Martinson E.O."/>
            <person name="Mrinalini"/>
            <person name="Kelkar Y.D."/>
            <person name="Chang C.H."/>
            <person name="Werren J.H."/>
        </authorList>
    </citation>
    <scope>NUCLEOTIDE SEQUENCE [LARGE SCALE GENOMIC DNA]</scope>
    <source>
        <strain evidence="2 3">Alberta</strain>
        <tissue evidence="2">Whole body</tissue>
    </source>
</reference>
<name>A0A232F8A9_9HYME</name>
<dbReference type="EMBL" id="NNAY01000672">
    <property type="protein sequence ID" value="OXU27071.1"/>
    <property type="molecule type" value="Genomic_DNA"/>
</dbReference>
<gene>
    <name evidence="2" type="ORF">TSAR_002730</name>
</gene>
<evidence type="ECO:0000313" key="2">
    <source>
        <dbReference type="EMBL" id="OXU27071.1"/>
    </source>
</evidence>
<evidence type="ECO:0000313" key="3">
    <source>
        <dbReference type="Proteomes" id="UP000215335"/>
    </source>
</evidence>
<evidence type="ECO:0000256" key="1">
    <source>
        <dbReference type="SAM" id="SignalP"/>
    </source>
</evidence>
<keyword evidence="1" id="KW-0732">Signal</keyword>
<comment type="caution">
    <text evidence="2">The sequence shown here is derived from an EMBL/GenBank/DDBJ whole genome shotgun (WGS) entry which is preliminary data.</text>
</comment>
<sequence length="71" mass="7274">MFFKIFVFAVVLVALVYASPVPEPGYAAAGLGYGARSFGFGGFGARTIGFGGYNGGYAGYGGYGRGFGFYG</sequence>
<organism evidence="2 3">
    <name type="scientific">Trichomalopsis sarcophagae</name>
    <dbReference type="NCBI Taxonomy" id="543379"/>
    <lineage>
        <taxon>Eukaryota</taxon>
        <taxon>Metazoa</taxon>
        <taxon>Ecdysozoa</taxon>
        <taxon>Arthropoda</taxon>
        <taxon>Hexapoda</taxon>
        <taxon>Insecta</taxon>
        <taxon>Pterygota</taxon>
        <taxon>Neoptera</taxon>
        <taxon>Endopterygota</taxon>
        <taxon>Hymenoptera</taxon>
        <taxon>Apocrita</taxon>
        <taxon>Proctotrupomorpha</taxon>
        <taxon>Chalcidoidea</taxon>
        <taxon>Pteromalidae</taxon>
        <taxon>Pteromalinae</taxon>
        <taxon>Trichomalopsis</taxon>
    </lineage>
</organism>
<accession>A0A232F8A9</accession>
<keyword evidence="3" id="KW-1185">Reference proteome</keyword>
<protein>
    <submittedName>
        <fullName evidence="2">Uncharacterized protein</fullName>
    </submittedName>
</protein>
<proteinExistence type="predicted"/>
<dbReference type="Proteomes" id="UP000215335">
    <property type="component" value="Unassembled WGS sequence"/>
</dbReference>
<feature type="chain" id="PRO_5012872940" evidence="1">
    <location>
        <begin position="19"/>
        <end position="71"/>
    </location>
</feature>
<dbReference type="AlphaFoldDB" id="A0A232F8A9"/>